<sequence length="74" mass="8139">MTERVIDSGEWTEEVDAYIAGMNAIAGKSGPSPLFDENFSMKSTGWLEDSMSLMSSSVMASNVSRIPRVCFRLN</sequence>
<gene>
    <name evidence="1" type="ORF">BIN_B_05105</name>
</gene>
<proteinExistence type="predicted"/>
<protein>
    <submittedName>
        <fullName evidence="1">Uncharacterized protein</fullName>
    </submittedName>
</protein>
<accession>A0A653F6M9</accession>
<dbReference type="AlphaFoldDB" id="A0A653F6M9"/>
<reference evidence="1" key="1">
    <citation type="submission" date="2019-05" db="EMBL/GenBank/DDBJ databases">
        <authorList>
            <person name="Naeem R."/>
            <person name="Antony C."/>
            <person name="Guan Q."/>
        </authorList>
    </citation>
    <scope>NUCLEOTIDE SEQUENCE</scope>
    <source>
        <strain evidence="1">3</strain>
    </source>
</reference>
<name>A0A653F6M9_MYCKA</name>
<evidence type="ECO:0000313" key="1">
    <source>
        <dbReference type="EMBL" id="VTP05263.1"/>
    </source>
</evidence>
<dbReference type="EMBL" id="LR589387">
    <property type="protein sequence ID" value="VTP05263.1"/>
    <property type="molecule type" value="Genomic_DNA"/>
</dbReference>
<organism evidence="1">
    <name type="scientific">Mycobacterium kansasii</name>
    <dbReference type="NCBI Taxonomy" id="1768"/>
    <lineage>
        <taxon>Bacteria</taxon>
        <taxon>Bacillati</taxon>
        <taxon>Actinomycetota</taxon>
        <taxon>Actinomycetes</taxon>
        <taxon>Mycobacteriales</taxon>
        <taxon>Mycobacteriaceae</taxon>
        <taxon>Mycobacterium</taxon>
    </lineage>
</organism>